<evidence type="ECO:0000256" key="8">
    <source>
        <dbReference type="ARBA" id="ARBA00023012"/>
    </source>
</evidence>
<evidence type="ECO:0000256" key="3">
    <source>
        <dbReference type="ARBA" id="ARBA00022553"/>
    </source>
</evidence>
<accession>A0AA37WFD9</accession>
<comment type="caution">
    <text evidence="12">The sequence shown here is derived from an EMBL/GenBank/DDBJ whole genome shotgun (WGS) entry which is preliminary data.</text>
</comment>
<dbReference type="GO" id="GO:0005524">
    <property type="term" value="F:ATP binding"/>
    <property type="evidence" value="ECO:0007669"/>
    <property type="project" value="UniProtKB-KW"/>
</dbReference>
<dbReference type="InterPro" id="IPR036890">
    <property type="entry name" value="HATPase_C_sf"/>
</dbReference>
<evidence type="ECO:0000259" key="10">
    <source>
        <dbReference type="Pfam" id="PF07495"/>
    </source>
</evidence>
<keyword evidence="4" id="KW-0808">Transferase</keyword>
<keyword evidence="9" id="KW-0812">Transmembrane</keyword>
<dbReference type="Gene3D" id="1.20.5.1930">
    <property type="match status" value="1"/>
</dbReference>
<keyword evidence="5" id="KW-0547">Nucleotide-binding</keyword>
<dbReference type="PANTHER" id="PTHR24421">
    <property type="entry name" value="NITRATE/NITRITE SENSOR PROTEIN NARX-RELATED"/>
    <property type="match status" value="1"/>
</dbReference>
<dbReference type="InterPro" id="IPR015943">
    <property type="entry name" value="WD40/YVTN_repeat-like_dom_sf"/>
</dbReference>
<feature type="transmembrane region" description="Helical" evidence="9">
    <location>
        <begin position="763"/>
        <end position="781"/>
    </location>
</feature>
<dbReference type="SUPFAM" id="SSF63829">
    <property type="entry name" value="Calcium-dependent phosphotriesterase"/>
    <property type="match status" value="1"/>
</dbReference>
<dbReference type="InterPro" id="IPR050482">
    <property type="entry name" value="Sensor_HK_TwoCompSys"/>
</dbReference>
<evidence type="ECO:0000259" key="11">
    <source>
        <dbReference type="Pfam" id="PF07730"/>
    </source>
</evidence>
<evidence type="ECO:0000256" key="2">
    <source>
        <dbReference type="ARBA" id="ARBA00012438"/>
    </source>
</evidence>
<keyword evidence="7" id="KW-0067">ATP-binding</keyword>
<dbReference type="Pfam" id="PF07495">
    <property type="entry name" value="Y_Y_Y"/>
    <property type="match status" value="1"/>
</dbReference>
<dbReference type="Gene3D" id="2.60.40.10">
    <property type="entry name" value="Immunoglobulins"/>
    <property type="match status" value="1"/>
</dbReference>
<keyword evidence="8" id="KW-0902">Two-component regulatory system</keyword>
<dbReference type="InterPro" id="IPR011123">
    <property type="entry name" value="Y_Y_Y"/>
</dbReference>
<evidence type="ECO:0000256" key="9">
    <source>
        <dbReference type="SAM" id="Phobius"/>
    </source>
</evidence>
<gene>
    <name evidence="12" type="ORF">GCM10007940_44720</name>
</gene>
<protein>
    <recommendedName>
        <fullName evidence="2">histidine kinase</fullName>
        <ecNumber evidence="2">2.7.13.3</ecNumber>
    </recommendedName>
</protein>
<dbReference type="Gene3D" id="2.130.10.10">
    <property type="entry name" value="YVTN repeat-like/Quinoprotein amine dehydrogenase"/>
    <property type="match status" value="2"/>
</dbReference>
<keyword evidence="6" id="KW-0418">Kinase</keyword>
<keyword evidence="9" id="KW-1133">Transmembrane helix</keyword>
<dbReference type="GO" id="GO:0016020">
    <property type="term" value="C:membrane"/>
    <property type="evidence" value="ECO:0007669"/>
    <property type="project" value="InterPro"/>
</dbReference>
<proteinExistence type="predicted"/>
<evidence type="ECO:0000256" key="1">
    <source>
        <dbReference type="ARBA" id="ARBA00000085"/>
    </source>
</evidence>
<dbReference type="EMBL" id="BSOH01000037">
    <property type="protein sequence ID" value="GLR19856.1"/>
    <property type="molecule type" value="Genomic_DNA"/>
</dbReference>
<dbReference type="InterPro" id="IPR011712">
    <property type="entry name" value="Sig_transdc_His_kin_sub3_dim/P"/>
</dbReference>
<evidence type="ECO:0000256" key="4">
    <source>
        <dbReference type="ARBA" id="ARBA00022679"/>
    </source>
</evidence>
<evidence type="ECO:0000256" key="7">
    <source>
        <dbReference type="ARBA" id="ARBA00022840"/>
    </source>
</evidence>
<keyword evidence="3" id="KW-0597">Phosphoprotein</keyword>
<dbReference type="Proteomes" id="UP001156666">
    <property type="component" value="Unassembled WGS sequence"/>
</dbReference>
<dbReference type="AlphaFoldDB" id="A0AA37WFD9"/>
<dbReference type="Gene3D" id="3.30.565.10">
    <property type="entry name" value="Histidine kinase-like ATPase, C-terminal domain"/>
    <property type="match status" value="1"/>
</dbReference>
<dbReference type="InterPro" id="IPR013783">
    <property type="entry name" value="Ig-like_fold"/>
</dbReference>
<dbReference type="GO" id="GO:0000155">
    <property type="term" value="F:phosphorelay sensor kinase activity"/>
    <property type="evidence" value="ECO:0007669"/>
    <property type="project" value="InterPro"/>
</dbReference>
<evidence type="ECO:0000256" key="5">
    <source>
        <dbReference type="ARBA" id="ARBA00022741"/>
    </source>
</evidence>
<reference evidence="12" key="2">
    <citation type="submission" date="2023-01" db="EMBL/GenBank/DDBJ databases">
        <title>Draft genome sequence of Portibacter lacus strain NBRC 108769.</title>
        <authorList>
            <person name="Sun Q."/>
            <person name="Mori K."/>
        </authorList>
    </citation>
    <scope>NUCLEOTIDE SEQUENCE</scope>
    <source>
        <strain evidence="12">NBRC 108769</strain>
    </source>
</reference>
<evidence type="ECO:0000313" key="13">
    <source>
        <dbReference type="Proteomes" id="UP001156666"/>
    </source>
</evidence>
<feature type="domain" description="Signal transduction histidine kinase subgroup 3 dimerisation and phosphoacceptor" evidence="11">
    <location>
        <begin position="795"/>
        <end position="855"/>
    </location>
</feature>
<name>A0AA37WFD9_9BACT</name>
<dbReference type="GO" id="GO:0046983">
    <property type="term" value="F:protein dimerization activity"/>
    <property type="evidence" value="ECO:0007669"/>
    <property type="project" value="InterPro"/>
</dbReference>
<feature type="domain" description="Two component regulator three Y" evidence="10">
    <location>
        <begin position="698"/>
        <end position="755"/>
    </location>
</feature>
<evidence type="ECO:0000313" key="12">
    <source>
        <dbReference type="EMBL" id="GLR19856.1"/>
    </source>
</evidence>
<keyword evidence="9" id="KW-0472">Membrane</keyword>
<evidence type="ECO:0000256" key="6">
    <source>
        <dbReference type="ARBA" id="ARBA00022777"/>
    </source>
</evidence>
<reference evidence="12" key="1">
    <citation type="journal article" date="2014" name="Int. J. Syst. Evol. Microbiol.">
        <title>Complete genome sequence of Corynebacterium casei LMG S-19264T (=DSM 44701T), isolated from a smear-ripened cheese.</title>
        <authorList>
            <consortium name="US DOE Joint Genome Institute (JGI-PGF)"/>
            <person name="Walter F."/>
            <person name="Albersmeier A."/>
            <person name="Kalinowski J."/>
            <person name="Ruckert C."/>
        </authorList>
    </citation>
    <scope>NUCLEOTIDE SEQUENCE</scope>
    <source>
        <strain evidence="12">NBRC 108769</strain>
    </source>
</reference>
<dbReference type="SUPFAM" id="SSF55874">
    <property type="entry name" value="ATPase domain of HSP90 chaperone/DNA topoisomerase II/histidine kinase"/>
    <property type="match status" value="1"/>
</dbReference>
<dbReference type="CDD" id="cd16917">
    <property type="entry name" value="HATPase_UhpB-NarQ-NarX-like"/>
    <property type="match status" value="1"/>
</dbReference>
<dbReference type="SUPFAM" id="SSF101898">
    <property type="entry name" value="NHL repeat"/>
    <property type="match status" value="1"/>
</dbReference>
<dbReference type="Pfam" id="PF07730">
    <property type="entry name" value="HisKA_3"/>
    <property type="match status" value="1"/>
</dbReference>
<keyword evidence="13" id="KW-1185">Reference proteome</keyword>
<dbReference type="InterPro" id="IPR011110">
    <property type="entry name" value="Reg_prop"/>
</dbReference>
<comment type="catalytic activity">
    <reaction evidence="1">
        <text>ATP + protein L-histidine = ADP + protein N-phospho-L-histidine.</text>
        <dbReference type="EC" id="2.7.13.3"/>
    </reaction>
</comment>
<organism evidence="12 13">
    <name type="scientific">Portibacter lacus</name>
    <dbReference type="NCBI Taxonomy" id="1099794"/>
    <lineage>
        <taxon>Bacteria</taxon>
        <taxon>Pseudomonadati</taxon>
        <taxon>Bacteroidota</taxon>
        <taxon>Saprospiria</taxon>
        <taxon>Saprospirales</taxon>
        <taxon>Haliscomenobacteraceae</taxon>
        <taxon>Portibacter</taxon>
    </lineage>
</organism>
<dbReference type="PANTHER" id="PTHR24421:SF10">
    <property type="entry name" value="NITRATE_NITRITE SENSOR PROTEIN NARQ"/>
    <property type="match status" value="1"/>
</dbReference>
<sequence>MKYLLSALVFFGCIGELQAQELPLQVLRQNEGLTSNETWSRSNLCVDKYGFVWIGTQGGLNRFDGYEIKTFKGSNTGTLDIPNNKITAIIEDDFGHLWLGSEEEGLFKYDFIKESFQPWPNTPGVSDSIKLTQINSIIADRDGNLLISAPFEGMYKYVIDKDSLIRVTYSKDKDENRLVNTVYLLDNGNLLILAFKGAHYGNVEEGFKMFELPQWYYFHSALELPDETIRLYCQRYGKYLNLDPLKGTIDTLTTYNDLLVSSAFLDNDNNIWTSFTEGTLTLEPFDSDTIISFFLETEINGKEEGISMLSMNEEIEGEMFYSSYSSGAGSFQITNSGFSYLEKGSIGNIQLYNDTLFYSAGNHINFLDRNDVKTLPLKSPSKNDIWGFIIDQKGHFWVQYTDDVKFQFNEFNRKGDLQSQGITGHFFPQIEQLSDGNLVIGCKTFDDFDRNYQVKFIGEYYEEISGKKYPNYRTKYFKELQNGEIWLLTFASGILRIFDNASKYEFLPIDPLGNGKLNSNNPYYAFETNNSEILVCTDKGINILYPNNPNFFYLQSVDLNLQDIKGMVQDENEMVWILTKEKIGRLDLETRELFYYNIPEGYGINYVEPTDAVIDSNGMIYYAGVNGLVKLDPKALEAQTAPANILFTDLYLSRNRVYPKDSTGILDSSILLQNSFEVKYKNRDIGFSFVSPHGKKLNTKYFYRLQGYNSEWQQSGEERTIHFTNLDPGKYRFEVKAQSGGGKWAKENAVINFEIETPYYMRWWAYVLYALFISSIAYAFYRFRINQLIKYQHLRTKISSDIHDDVGSLLSGLAMQAEVMSYSPKDEEQKEQLDEISETSRLVIENLRDTVWAIDSRKDRYENLISRMQNHAEQSLGLAGLNFEFVLSGFSDSQKIDPKNRQNVYLIFKEAINNIHKHSDATEVIIKFSKTISGLELSIKDNGTKATQASKSDGQGLSNMEMRAEQIGGKLTISDEDGWEVCLIV</sequence>
<dbReference type="EC" id="2.7.13.3" evidence="2"/>
<dbReference type="RefSeq" id="WP_235293384.1">
    <property type="nucleotide sequence ID" value="NZ_BSOH01000037.1"/>
</dbReference>
<dbReference type="Pfam" id="PF07494">
    <property type="entry name" value="Reg_prop"/>
    <property type="match status" value="1"/>
</dbReference>